<keyword evidence="18" id="KW-1185">Reference proteome</keyword>
<accession>A0AAE1NQ11</accession>
<evidence type="ECO:0000256" key="2">
    <source>
        <dbReference type="ARBA" id="ARBA00008685"/>
    </source>
</evidence>
<dbReference type="Gene3D" id="3.40.190.10">
    <property type="entry name" value="Periplasmic binding protein-like II"/>
    <property type="match status" value="1"/>
</dbReference>
<evidence type="ECO:0000256" key="9">
    <source>
        <dbReference type="ARBA" id="ARBA00023170"/>
    </source>
</evidence>
<feature type="transmembrane region" description="Helical" evidence="13">
    <location>
        <begin position="345"/>
        <end position="366"/>
    </location>
</feature>
<dbReference type="Pfam" id="PF00060">
    <property type="entry name" value="Lig_chan"/>
    <property type="match status" value="1"/>
</dbReference>
<proteinExistence type="inferred from homology"/>
<dbReference type="Pfam" id="PF10613">
    <property type="entry name" value="Lig_chan-Glu_bd"/>
    <property type="match status" value="1"/>
</dbReference>
<dbReference type="GO" id="GO:0015276">
    <property type="term" value="F:ligand-gated monoatomic ion channel activity"/>
    <property type="evidence" value="ECO:0007669"/>
    <property type="project" value="InterPro"/>
</dbReference>
<dbReference type="GO" id="GO:0005886">
    <property type="term" value="C:plasma membrane"/>
    <property type="evidence" value="ECO:0007669"/>
    <property type="project" value="UniProtKB-SubCell"/>
</dbReference>
<evidence type="ECO:0000256" key="1">
    <source>
        <dbReference type="ARBA" id="ARBA00004651"/>
    </source>
</evidence>
<evidence type="ECO:0000256" key="10">
    <source>
        <dbReference type="ARBA" id="ARBA00023180"/>
    </source>
</evidence>
<evidence type="ECO:0000259" key="15">
    <source>
        <dbReference type="Pfam" id="PF00060"/>
    </source>
</evidence>
<gene>
    <name evidence="17" type="ORF">Pmani_033653</name>
</gene>
<evidence type="ECO:0000256" key="3">
    <source>
        <dbReference type="ARBA" id="ARBA00022448"/>
    </source>
</evidence>
<evidence type="ECO:0000256" key="12">
    <source>
        <dbReference type="ARBA" id="ARBA00023303"/>
    </source>
</evidence>
<evidence type="ECO:0000256" key="11">
    <source>
        <dbReference type="ARBA" id="ARBA00023286"/>
    </source>
</evidence>
<keyword evidence="5 13" id="KW-0812">Transmembrane</keyword>
<feature type="transmembrane region" description="Helical" evidence="13">
    <location>
        <begin position="407"/>
        <end position="432"/>
    </location>
</feature>
<keyword evidence="9" id="KW-0675">Receptor</keyword>
<keyword evidence="10" id="KW-0325">Glycoprotein</keyword>
<evidence type="ECO:0000259" key="16">
    <source>
        <dbReference type="Pfam" id="PF10613"/>
    </source>
</evidence>
<evidence type="ECO:0000256" key="8">
    <source>
        <dbReference type="ARBA" id="ARBA00023136"/>
    </source>
</evidence>
<dbReference type="EMBL" id="JAWZYT010004490">
    <property type="protein sequence ID" value="KAK4293663.1"/>
    <property type="molecule type" value="Genomic_DNA"/>
</dbReference>
<comment type="caution">
    <text evidence="17">The sequence shown here is derived from an EMBL/GenBank/DDBJ whole genome shotgun (WGS) entry which is preliminary data.</text>
</comment>
<dbReference type="PANTHER" id="PTHR42643:SF24">
    <property type="entry name" value="IONOTROPIC RECEPTOR 60A"/>
    <property type="match status" value="1"/>
</dbReference>
<dbReference type="InterPro" id="IPR001320">
    <property type="entry name" value="Iontro_rcpt_C"/>
</dbReference>
<keyword evidence="3" id="KW-0813">Transport</keyword>
<sequence>MAPANRQLAPFLLSLFLIYTTQFTTAVPQFLLIPDDGVLEQSVITTLLSGPLSGQDLLLVTDDHTQRLLDLNQVIEAAGASLTPVFLATQHSLLHTPRPAHHTKGTLLTALLLFYQDPTDFLLLLADNTNWNPSYLVLFCLNPNLNTTTVLSQPVVQRSHFILLLHPSVQADRHRIYAYTSLPMQVSGRGRPLTKAPMGLWTQHNFHTRQSLFQPRFQNFGGYVVKVTVLCYDEPFLYVGGKDGCQGVNVDALHILGDKLGFKFILSFPDTIAWGYKVNGTWKGLLGILKYEEKDLNLNVLQPNPERASDFDYIYPYWETNFSFMLMRPPPLPQWRNILYPFSTLMWGLVFTLVLVVPSLLAYLLYRINGIADPIGIALKIAGAIVNQSVPIPCEVQDTWARVWLMCWWLSVYILSSVFTGNLVAVLTVPAFPSLINTVNELAATNLKPSMADYGSFVPEALKTSQNPTLATLGKKLFLDTDLRPKDPYKFLISKVFEGTHALLVVGDYLRFTQSKKKITRTTYIMDETIFRNYMTWFLPQHTPYTATFSHHMTRLLETGILAKLYRDHVGTLITHDTQLYKNYMTWFLPQHTPYTATFSHHMTRLLETGILAKLYRDHVGTLITHDTQVRGDGVLNLSHLQGAFILLVLGLGVAFIVLLLERLTNKTPPSPPP</sequence>
<evidence type="ECO:0000313" key="18">
    <source>
        <dbReference type="Proteomes" id="UP001292094"/>
    </source>
</evidence>
<evidence type="ECO:0000313" key="17">
    <source>
        <dbReference type="EMBL" id="KAK4293663.1"/>
    </source>
</evidence>
<keyword evidence="12" id="KW-0407">Ion channel</keyword>
<feature type="domain" description="Ionotropic glutamate receptor L-glutamate and glycine-binding" evidence="16">
    <location>
        <begin position="231"/>
        <end position="328"/>
    </location>
</feature>
<evidence type="ECO:0000256" key="4">
    <source>
        <dbReference type="ARBA" id="ARBA00022475"/>
    </source>
</evidence>
<dbReference type="AlphaFoldDB" id="A0AAE1NQ11"/>
<dbReference type="PANTHER" id="PTHR42643">
    <property type="entry name" value="IONOTROPIC RECEPTOR 20A-RELATED"/>
    <property type="match status" value="1"/>
</dbReference>
<keyword evidence="8 13" id="KW-0472">Membrane</keyword>
<evidence type="ECO:0000256" key="5">
    <source>
        <dbReference type="ARBA" id="ARBA00022692"/>
    </source>
</evidence>
<evidence type="ECO:0000256" key="7">
    <source>
        <dbReference type="ARBA" id="ARBA00023065"/>
    </source>
</evidence>
<feature type="signal peptide" evidence="14">
    <location>
        <begin position="1"/>
        <end position="26"/>
    </location>
</feature>
<organism evidence="17 18">
    <name type="scientific">Petrolisthes manimaculis</name>
    <dbReference type="NCBI Taxonomy" id="1843537"/>
    <lineage>
        <taxon>Eukaryota</taxon>
        <taxon>Metazoa</taxon>
        <taxon>Ecdysozoa</taxon>
        <taxon>Arthropoda</taxon>
        <taxon>Crustacea</taxon>
        <taxon>Multicrustacea</taxon>
        <taxon>Malacostraca</taxon>
        <taxon>Eumalacostraca</taxon>
        <taxon>Eucarida</taxon>
        <taxon>Decapoda</taxon>
        <taxon>Pleocyemata</taxon>
        <taxon>Anomura</taxon>
        <taxon>Galatheoidea</taxon>
        <taxon>Porcellanidae</taxon>
        <taxon>Petrolisthes</taxon>
    </lineage>
</organism>
<comment type="similarity">
    <text evidence="2">Belongs to the glutamate-gated ion channel (TC 1.A.10.1) family.</text>
</comment>
<dbReference type="Gene3D" id="1.10.287.70">
    <property type="match status" value="1"/>
</dbReference>
<evidence type="ECO:0000256" key="14">
    <source>
        <dbReference type="SAM" id="SignalP"/>
    </source>
</evidence>
<evidence type="ECO:0000256" key="6">
    <source>
        <dbReference type="ARBA" id="ARBA00022989"/>
    </source>
</evidence>
<feature type="transmembrane region" description="Helical" evidence="13">
    <location>
        <begin position="641"/>
        <end position="661"/>
    </location>
</feature>
<keyword evidence="11" id="KW-1071">Ligand-gated ion channel</keyword>
<dbReference type="SUPFAM" id="SSF53850">
    <property type="entry name" value="Periplasmic binding protein-like II"/>
    <property type="match status" value="1"/>
</dbReference>
<comment type="subcellular location">
    <subcellularLocation>
        <location evidence="1">Cell membrane</location>
        <topology evidence="1">Multi-pass membrane protein</topology>
    </subcellularLocation>
</comment>
<feature type="chain" id="PRO_5042145382" evidence="14">
    <location>
        <begin position="27"/>
        <end position="674"/>
    </location>
</feature>
<keyword evidence="7" id="KW-0406">Ion transport</keyword>
<reference evidence="17" key="1">
    <citation type="submission" date="2023-11" db="EMBL/GenBank/DDBJ databases">
        <title>Genome assemblies of two species of porcelain crab, Petrolisthes cinctipes and Petrolisthes manimaculis (Anomura: Porcellanidae).</title>
        <authorList>
            <person name="Angst P."/>
        </authorList>
    </citation>
    <scope>NUCLEOTIDE SEQUENCE</scope>
    <source>
        <strain evidence="17">PB745_02</strain>
        <tissue evidence="17">Gill</tissue>
    </source>
</reference>
<name>A0AAE1NQ11_9EUCA</name>
<dbReference type="GO" id="GO:0050906">
    <property type="term" value="P:detection of stimulus involved in sensory perception"/>
    <property type="evidence" value="ECO:0007669"/>
    <property type="project" value="UniProtKB-ARBA"/>
</dbReference>
<evidence type="ECO:0000256" key="13">
    <source>
        <dbReference type="SAM" id="Phobius"/>
    </source>
</evidence>
<dbReference type="InterPro" id="IPR019594">
    <property type="entry name" value="Glu/Gly-bd"/>
</dbReference>
<protein>
    <submittedName>
        <fullName evidence="17">Uncharacterized protein</fullName>
    </submittedName>
</protein>
<dbReference type="InterPro" id="IPR052192">
    <property type="entry name" value="Insect_Ionotropic_Sensory_Rcpt"/>
</dbReference>
<keyword evidence="14" id="KW-0732">Signal</keyword>
<keyword evidence="4" id="KW-1003">Cell membrane</keyword>
<feature type="domain" description="Ionotropic glutamate receptor C-terminal" evidence="15">
    <location>
        <begin position="382"/>
        <end position="652"/>
    </location>
</feature>
<dbReference type="Proteomes" id="UP001292094">
    <property type="component" value="Unassembled WGS sequence"/>
</dbReference>
<keyword evidence="6 13" id="KW-1133">Transmembrane helix</keyword>